<evidence type="ECO:0000313" key="3">
    <source>
        <dbReference type="EMBL" id="KLO10804.1"/>
    </source>
</evidence>
<feature type="domain" description="DUF6589" evidence="2">
    <location>
        <begin position="289"/>
        <end position="694"/>
    </location>
</feature>
<dbReference type="OrthoDB" id="5424058at2759"/>
<feature type="compositionally biased region" description="Basic and acidic residues" evidence="1">
    <location>
        <begin position="780"/>
        <end position="792"/>
    </location>
</feature>
<evidence type="ECO:0000313" key="4">
    <source>
        <dbReference type="Proteomes" id="UP000053477"/>
    </source>
</evidence>
<dbReference type="Pfam" id="PF20231">
    <property type="entry name" value="DUF6589"/>
    <property type="match status" value="1"/>
</dbReference>
<feature type="region of interest" description="Disordered" evidence="1">
    <location>
        <begin position="759"/>
        <end position="808"/>
    </location>
</feature>
<feature type="compositionally biased region" description="Polar residues" evidence="1">
    <location>
        <begin position="761"/>
        <end position="779"/>
    </location>
</feature>
<name>A0A0H2RG38_9AGAM</name>
<reference evidence="3 4" key="1">
    <citation type="submission" date="2015-04" db="EMBL/GenBank/DDBJ databases">
        <title>Complete genome sequence of Schizopora paradoxa KUC8140, a cosmopolitan wood degrader in East Asia.</title>
        <authorList>
            <consortium name="DOE Joint Genome Institute"/>
            <person name="Min B."/>
            <person name="Park H."/>
            <person name="Jang Y."/>
            <person name="Kim J.-J."/>
            <person name="Kim K.H."/>
            <person name="Pangilinan J."/>
            <person name="Lipzen A."/>
            <person name="Riley R."/>
            <person name="Grigoriev I.V."/>
            <person name="Spatafora J.W."/>
            <person name="Choi I.-G."/>
        </authorList>
    </citation>
    <scope>NUCLEOTIDE SEQUENCE [LARGE SCALE GENOMIC DNA]</scope>
    <source>
        <strain evidence="3 4">KUC8140</strain>
    </source>
</reference>
<dbReference type="InterPro" id="IPR046496">
    <property type="entry name" value="DUF6589"/>
</dbReference>
<evidence type="ECO:0000259" key="2">
    <source>
        <dbReference type="Pfam" id="PF20231"/>
    </source>
</evidence>
<protein>
    <recommendedName>
        <fullName evidence="2">DUF6589 domain-containing protein</fullName>
    </recommendedName>
</protein>
<keyword evidence="4" id="KW-1185">Reference proteome</keyword>
<dbReference type="AlphaFoldDB" id="A0A0H2RG38"/>
<dbReference type="STRING" id="27342.A0A0H2RG38"/>
<dbReference type="Proteomes" id="UP000053477">
    <property type="component" value="Unassembled WGS sequence"/>
</dbReference>
<gene>
    <name evidence="3" type="ORF">SCHPADRAFT_832004</name>
</gene>
<proteinExistence type="predicted"/>
<accession>A0A0H2RG38</accession>
<sequence length="842" mass="95025">MEQSQALAKHDADLDDESKLSAVFTLLRDLGWTFNDLFSAFMSSGNQQRSSQATRFLASHGPSILDSMTRRKPDVVHGWAIGEISGVLQREAAALSEMLKPGTVNLAGTVSAFSLQDISATVRDCAPTLWRLLESMGATKTNASTRRNRALVYTTIACMIAQCRNERSNMFQRAMSFWLYAGGAGKQQFDVLHHAGLCTSYSKMTQDLESLSNSMLDEVRSVAKKSTVMVVWDNLNIAFKVSEQRMTNKAHFDNGTTASMIVLEGVPVGTLRTDMVPPRVYRTIQLPFSAEDVLPSPEVSQELANAHLYHIVDILFNAFPTLRALFNDKNPVPVKDRIPLHKTRHYALPAMKIDESSLDGTLDVVETIIKKTLDLNDDDVKKQGVILCAGDQLTISLLDKASASRRDDTVFLDNIGKFTEGQPGLFHGFMNSTRMIANEYWGGAGLAPWSLWKANSILGRKNISCGWKAKQLAPFWPLQELILNLSLPANILDAFRLHVPNYDLDSWVAKVASYEEVKSIAEKVQRELTSRRKVYTMRRKPDDERDFALENVILFNNDALTLREFQHAVRDGDIGRVVNVLTLWMLEFRGTGSMPKYADMLYRVLKRLKEMHPALREAFLRSWLVNVTGKEGRFKAVDLLQEHLNFWAKLIYMAKGSNRSWKWLSMVTLCIWALRDVLRNVQSQFKVRHNGTSHTSPGTDNEIAKLRAYLEEGEIQRFWPARPHNDRVTPARDLIAQGASFFNTSAAAKQYRRDIRRATFKKSSTSTQTDNPANPQDSQVNHEEMDTEKSEDQSGDTDDELWAQMEELTPEELAYDCDEYTDAAEFNALIDLAREILAADTD</sequence>
<evidence type="ECO:0000256" key="1">
    <source>
        <dbReference type="SAM" id="MobiDB-lite"/>
    </source>
</evidence>
<dbReference type="EMBL" id="KQ086016">
    <property type="protein sequence ID" value="KLO10804.1"/>
    <property type="molecule type" value="Genomic_DNA"/>
</dbReference>
<organism evidence="3 4">
    <name type="scientific">Schizopora paradoxa</name>
    <dbReference type="NCBI Taxonomy" id="27342"/>
    <lineage>
        <taxon>Eukaryota</taxon>
        <taxon>Fungi</taxon>
        <taxon>Dikarya</taxon>
        <taxon>Basidiomycota</taxon>
        <taxon>Agaricomycotina</taxon>
        <taxon>Agaricomycetes</taxon>
        <taxon>Hymenochaetales</taxon>
        <taxon>Schizoporaceae</taxon>
        <taxon>Schizopora</taxon>
    </lineage>
</organism>
<dbReference type="InParanoid" id="A0A0H2RG38"/>